<name>A0ABZ1NFF4_9NOCA</name>
<reference evidence="1 2" key="1">
    <citation type="submission" date="2022-10" db="EMBL/GenBank/DDBJ databases">
        <title>The complete genomes of actinobacterial strains from the NBC collection.</title>
        <authorList>
            <person name="Joergensen T.S."/>
            <person name="Alvarez Arevalo M."/>
            <person name="Sterndorff E.B."/>
            <person name="Faurdal D."/>
            <person name="Vuksanovic O."/>
            <person name="Mourched A.-S."/>
            <person name="Charusanti P."/>
            <person name="Shaw S."/>
            <person name="Blin K."/>
            <person name="Weber T."/>
        </authorList>
    </citation>
    <scope>NUCLEOTIDE SEQUENCE [LARGE SCALE GENOMIC DNA]</scope>
    <source>
        <strain evidence="1 2">NBC_01413</strain>
    </source>
</reference>
<protein>
    <submittedName>
        <fullName evidence="1">DUF3558 domain-containing protein</fullName>
    </submittedName>
</protein>
<dbReference type="Proteomes" id="UP001621418">
    <property type="component" value="Chromosome"/>
</dbReference>
<dbReference type="RefSeq" id="WP_405150572.1">
    <property type="nucleotide sequence ID" value="NZ_CP109527.1"/>
</dbReference>
<dbReference type="Pfam" id="PF12079">
    <property type="entry name" value="DUF3558"/>
    <property type="match status" value="1"/>
</dbReference>
<gene>
    <name evidence="1" type="ORF">OG308_12850</name>
</gene>
<keyword evidence="2" id="KW-1185">Reference proteome</keyword>
<proteinExistence type="predicted"/>
<dbReference type="InterPro" id="IPR024520">
    <property type="entry name" value="DUF3558"/>
</dbReference>
<evidence type="ECO:0000313" key="2">
    <source>
        <dbReference type="Proteomes" id="UP001621418"/>
    </source>
</evidence>
<organism evidence="1 2">
    <name type="scientific">Nocardia salmonicida</name>
    <dbReference type="NCBI Taxonomy" id="53431"/>
    <lineage>
        <taxon>Bacteria</taxon>
        <taxon>Bacillati</taxon>
        <taxon>Actinomycetota</taxon>
        <taxon>Actinomycetes</taxon>
        <taxon>Mycobacteriales</taxon>
        <taxon>Nocardiaceae</taxon>
        <taxon>Nocardia</taxon>
    </lineage>
</organism>
<sequence length="176" mass="18559">MTTVLCGVLAAAGCSSTESGNAQPSTSADPAAATAALWDPCGQIPDGTLVGLGMKPSSKESGIFGAEEPGWKICRWTEDEVPANFSMAVYSTVHALDEIRTKPGNVDFKDVTVAGRSAVQYRDSVRAADEFCLLAFPTTSGFVQFDVINRSAQAKQTPPCDRAKSIAEVLVPLFPK</sequence>
<accession>A0ABZ1NFF4</accession>
<evidence type="ECO:0000313" key="1">
    <source>
        <dbReference type="EMBL" id="WTY38648.1"/>
    </source>
</evidence>
<dbReference type="EMBL" id="CP109527">
    <property type="protein sequence ID" value="WTY38648.1"/>
    <property type="molecule type" value="Genomic_DNA"/>
</dbReference>